<evidence type="ECO:0000256" key="1">
    <source>
        <dbReference type="SAM" id="MobiDB-lite"/>
    </source>
</evidence>
<gene>
    <name evidence="2" type="ORF">BP01DRAFT_41149</name>
</gene>
<dbReference type="AlphaFoldDB" id="A0A318ZNG7"/>
<sequence length="414" mass="46358">MKGTASLNYAPWFKNLHPPLPRTPRQSQQLLNALTTSFRRQLDREYPSASVPTPLNQDEVSEVHLPKNPESSSYATDKHLHSILENPLFRVQPRKEVRAKGSDRDSRLAKEPMVVFEELAAAGNVTLSALNNCLVSQLLLLSDHKSGEQFVKAMRDSRTASRIASWWSASDLNTRGLLFHPSITPHITKFLVAENMQSVALTWLKLLAQRDILGGEGSRLKRKDSRIGFGGLLNDLVLAEARYGGGIESAMRLYVSAGQLTTSDRIPIIKNEYWNATLLSAGGHLGQLIIQNEPDHASGVGQILYENYLQMINTVAANSLLHACVCMHHPTKPNARPYVLYVQALPEGRTASWSKLRRDHYMRAGFTALRILLDQNDSEYATWLAKYMQDTISQHLDPEDVQSAQYELARLEPA</sequence>
<name>A0A318ZNG7_9EURO</name>
<keyword evidence="3" id="KW-1185">Reference proteome</keyword>
<reference evidence="2 3" key="1">
    <citation type="submission" date="2016-12" db="EMBL/GenBank/DDBJ databases">
        <title>The genomes of Aspergillus section Nigri reveals drivers in fungal speciation.</title>
        <authorList>
            <consortium name="DOE Joint Genome Institute"/>
            <person name="Vesth T.C."/>
            <person name="Nybo J."/>
            <person name="Theobald S."/>
            <person name="Brandl J."/>
            <person name="Frisvad J.C."/>
            <person name="Nielsen K.F."/>
            <person name="Lyhne E.K."/>
            <person name="Kogle M.E."/>
            <person name="Kuo A."/>
            <person name="Riley R."/>
            <person name="Clum A."/>
            <person name="Nolan M."/>
            <person name="Lipzen A."/>
            <person name="Salamov A."/>
            <person name="Henrissat B."/>
            <person name="Wiebenga A."/>
            <person name="De Vries R.P."/>
            <person name="Grigoriev I.V."/>
            <person name="Mortensen U.H."/>
            <person name="Andersen M.R."/>
            <person name="Baker S.E."/>
        </authorList>
    </citation>
    <scope>NUCLEOTIDE SEQUENCE [LARGE SCALE GENOMIC DNA]</scope>
    <source>
        <strain evidence="2 3">JOP 1030-1</strain>
    </source>
</reference>
<organism evidence="2 3">
    <name type="scientific">Aspergillus saccharolyticus JOP 1030-1</name>
    <dbReference type="NCBI Taxonomy" id="1450539"/>
    <lineage>
        <taxon>Eukaryota</taxon>
        <taxon>Fungi</taxon>
        <taxon>Dikarya</taxon>
        <taxon>Ascomycota</taxon>
        <taxon>Pezizomycotina</taxon>
        <taxon>Eurotiomycetes</taxon>
        <taxon>Eurotiomycetidae</taxon>
        <taxon>Eurotiales</taxon>
        <taxon>Aspergillaceae</taxon>
        <taxon>Aspergillus</taxon>
        <taxon>Aspergillus subgen. Circumdati</taxon>
    </lineage>
</organism>
<dbReference type="GeneID" id="37080151"/>
<evidence type="ECO:0000313" key="3">
    <source>
        <dbReference type="Proteomes" id="UP000248349"/>
    </source>
</evidence>
<protein>
    <submittedName>
        <fullName evidence="2">Uncharacterized protein</fullName>
    </submittedName>
</protein>
<dbReference type="OrthoDB" id="5424391at2759"/>
<proteinExistence type="predicted"/>
<dbReference type="Proteomes" id="UP000248349">
    <property type="component" value="Unassembled WGS sequence"/>
</dbReference>
<accession>A0A318ZNG7</accession>
<dbReference type="RefSeq" id="XP_025431432.1">
    <property type="nucleotide sequence ID" value="XM_025578922.1"/>
</dbReference>
<dbReference type="EMBL" id="KZ821231">
    <property type="protein sequence ID" value="PYH45450.1"/>
    <property type="molecule type" value="Genomic_DNA"/>
</dbReference>
<evidence type="ECO:0000313" key="2">
    <source>
        <dbReference type="EMBL" id="PYH45450.1"/>
    </source>
</evidence>
<feature type="region of interest" description="Disordered" evidence="1">
    <location>
        <begin position="45"/>
        <end position="76"/>
    </location>
</feature>